<evidence type="ECO:0000313" key="2">
    <source>
        <dbReference type="Proteomes" id="UP000176998"/>
    </source>
</evidence>
<dbReference type="Proteomes" id="UP000176998">
    <property type="component" value="Unassembled WGS sequence"/>
</dbReference>
<dbReference type="AlphaFoldDB" id="A0A1G4ATU8"/>
<name>A0A1G4ATU8_9PEZI</name>
<gene>
    <name evidence="1" type="ORF">CORC01_12200</name>
</gene>
<dbReference type="RefSeq" id="XP_022469651.1">
    <property type="nucleotide sequence ID" value="XM_022623821.1"/>
</dbReference>
<accession>A0A1G4ATU8</accession>
<sequence>MACCSVPTKRPDTHHFLAESLKSSTCEPPTDPQTRKDFGFEACRGKQEERLLWAIYKCLRCFFDLDSVVVYGWLIARGTPLIAEATSKQFAKIHLLADGTYPWWFRYNIWCLIPEHDREGKPMLTGQDFVRECAVMSRVFCQILIGWERDQGTGWTGNTVMNYMTARLEEGDRQKTEVFEAAEQLSHLGSYSPPR</sequence>
<organism evidence="1 2">
    <name type="scientific">Colletotrichum orchidophilum</name>
    <dbReference type="NCBI Taxonomy" id="1209926"/>
    <lineage>
        <taxon>Eukaryota</taxon>
        <taxon>Fungi</taxon>
        <taxon>Dikarya</taxon>
        <taxon>Ascomycota</taxon>
        <taxon>Pezizomycotina</taxon>
        <taxon>Sordariomycetes</taxon>
        <taxon>Hypocreomycetidae</taxon>
        <taxon>Glomerellales</taxon>
        <taxon>Glomerellaceae</taxon>
        <taxon>Colletotrichum</taxon>
    </lineage>
</organism>
<evidence type="ECO:0000313" key="1">
    <source>
        <dbReference type="EMBL" id="OHE92482.1"/>
    </source>
</evidence>
<reference evidence="1 2" key="1">
    <citation type="submission" date="2016-09" db="EMBL/GenBank/DDBJ databases">
        <authorList>
            <person name="Capua I."/>
            <person name="De Benedictis P."/>
            <person name="Joannis T."/>
            <person name="Lombin L.H."/>
            <person name="Cattoli G."/>
        </authorList>
    </citation>
    <scope>NUCLEOTIDE SEQUENCE [LARGE SCALE GENOMIC DNA]</scope>
    <source>
        <strain evidence="1 2">IMI 309357</strain>
    </source>
</reference>
<dbReference type="EMBL" id="MJBS01000146">
    <property type="protein sequence ID" value="OHE92482.1"/>
    <property type="molecule type" value="Genomic_DNA"/>
</dbReference>
<protein>
    <submittedName>
        <fullName evidence="1">Uncharacterized protein</fullName>
    </submittedName>
</protein>
<dbReference type="GeneID" id="34565331"/>
<comment type="caution">
    <text evidence="1">The sequence shown here is derived from an EMBL/GenBank/DDBJ whole genome shotgun (WGS) entry which is preliminary data.</text>
</comment>
<dbReference type="OrthoDB" id="4848345at2759"/>
<proteinExistence type="predicted"/>
<keyword evidence="2" id="KW-1185">Reference proteome</keyword>